<gene>
    <name evidence="1" type="ORF">LTS18_001819</name>
</gene>
<proteinExistence type="predicted"/>
<organism evidence="1 2">
    <name type="scientific">Coniosporium uncinatum</name>
    <dbReference type="NCBI Taxonomy" id="93489"/>
    <lineage>
        <taxon>Eukaryota</taxon>
        <taxon>Fungi</taxon>
        <taxon>Dikarya</taxon>
        <taxon>Ascomycota</taxon>
        <taxon>Pezizomycotina</taxon>
        <taxon>Dothideomycetes</taxon>
        <taxon>Dothideomycetes incertae sedis</taxon>
        <taxon>Coniosporium</taxon>
    </lineage>
</organism>
<name>A0ACC3CT05_9PEZI</name>
<reference evidence="1" key="1">
    <citation type="submission" date="2024-09" db="EMBL/GenBank/DDBJ databases">
        <title>Black Yeasts Isolated from many extreme environments.</title>
        <authorList>
            <person name="Coleine C."/>
            <person name="Stajich J.E."/>
            <person name="Selbmann L."/>
        </authorList>
    </citation>
    <scope>NUCLEOTIDE SEQUENCE</scope>
    <source>
        <strain evidence="1">CCFEE 5737</strain>
    </source>
</reference>
<comment type="caution">
    <text evidence="1">The sequence shown here is derived from an EMBL/GenBank/DDBJ whole genome shotgun (WGS) entry which is preliminary data.</text>
</comment>
<accession>A0ACC3CT05</accession>
<feature type="non-terminal residue" evidence="1">
    <location>
        <position position="195"/>
    </location>
</feature>
<protein>
    <submittedName>
        <fullName evidence="1">Uncharacterized protein</fullName>
    </submittedName>
</protein>
<sequence>MASVNLNTASNGWLTRFNNGKPAHLYITAETDTVQEFDQVTLRHWQEEGFRVTYLPFQQAGQQYRSQLKNLGSDLGLGEYFAVVAYGDAATEALEVYRHSHPKICALVAYYPSAIPDPNSSFPINLRIVVHLAGAEVGVTRNSEVLGIQGKRKTRSKRIGTGLGYGGGLDLAYPSYTYADVEPGFAEKDLPEFDK</sequence>
<dbReference type="EMBL" id="JAWDJW010012229">
    <property type="protein sequence ID" value="KAK3044238.1"/>
    <property type="molecule type" value="Genomic_DNA"/>
</dbReference>
<evidence type="ECO:0000313" key="2">
    <source>
        <dbReference type="Proteomes" id="UP001186974"/>
    </source>
</evidence>
<keyword evidence="2" id="KW-1185">Reference proteome</keyword>
<dbReference type="Proteomes" id="UP001186974">
    <property type="component" value="Unassembled WGS sequence"/>
</dbReference>
<evidence type="ECO:0000313" key="1">
    <source>
        <dbReference type="EMBL" id="KAK3044238.1"/>
    </source>
</evidence>